<evidence type="ECO:0000313" key="1">
    <source>
        <dbReference type="EMBL" id="SIO47320.1"/>
    </source>
</evidence>
<dbReference type="EMBL" id="FSRM01000002">
    <property type="protein sequence ID" value="SIO47320.1"/>
    <property type="molecule type" value="Genomic_DNA"/>
</dbReference>
<dbReference type="AlphaFoldDB" id="A0A1N6JSN8"/>
<evidence type="ECO:0000313" key="2">
    <source>
        <dbReference type="Proteomes" id="UP000184693"/>
    </source>
</evidence>
<organism evidence="1 2">
    <name type="scientific">Paraburkholderia phenazinium</name>
    <dbReference type="NCBI Taxonomy" id="60549"/>
    <lineage>
        <taxon>Bacteria</taxon>
        <taxon>Pseudomonadati</taxon>
        <taxon>Pseudomonadota</taxon>
        <taxon>Betaproteobacteria</taxon>
        <taxon>Burkholderiales</taxon>
        <taxon>Burkholderiaceae</taxon>
        <taxon>Paraburkholderia</taxon>
    </lineage>
</organism>
<accession>A0A1N6JSN8</accession>
<proteinExistence type="predicted"/>
<protein>
    <submittedName>
        <fullName evidence="1">Uncharacterized protein</fullName>
    </submittedName>
</protein>
<name>A0A1N6JSN8_9BURK</name>
<dbReference type="Proteomes" id="UP000184693">
    <property type="component" value="Unassembled WGS sequence"/>
</dbReference>
<dbReference type="RefSeq" id="WP_074266980.1">
    <property type="nucleotide sequence ID" value="NZ_FSRM01000002.1"/>
</dbReference>
<gene>
    <name evidence="1" type="ORF">SAMN05444168_4935</name>
</gene>
<sequence>MIGADYAMQAAANLCVNHMPGIFTLRILAAGGNASHARCVAAARLMQFRRKIAIFTTVRLIREAAQRR</sequence>
<reference evidence="1 2" key="1">
    <citation type="submission" date="2016-11" db="EMBL/GenBank/DDBJ databases">
        <authorList>
            <person name="Jaros S."/>
            <person name="Januszkiewicz K."/>
            <person name="Wedrychowicz H."/>
        </authorList>
    </citation>
    <scope>NUCLEOTIDE SEQUENCE [LARGE SCALE GENOMIC DNA]</scope>
    <source>
        <strain evidence="1 2">GAS86</strain>
    </source>
</reference>